<protein>
    <submittedName>
        <fullName evidence="2 3">Uncharacterized protein</fullName>
    </submittedName>
</protein>
<keyword evidence="1" id="KW-0732">Signal</keyword>
<sequence>MLLSVLLKLSLVLACSAAVSPAFKCGDPAMPWGTCANVLASEVWAIQAQPQAQHEFRCVRYPVYPGSKLIPGREPTKAQMCCKKEAYESTDKGVAINGKMNSLGKFGELCSLPTS</sequence>
<reference evidence="2" key="2">
    <citation type="submission" date="2016-05" db="EMBL/GenBank/DDBJ databases">
        <title>Comparative analysis highlights variable genome content of wheat rusts and divergence of the mating loci.</title>
        <authorList>
            <person name="Cuomo C.A."/>
            <person name="Bakkeren G."/>
            <person name="Szabo L."/>
            <person name="Khalil H."/>
            <person name="Joly D."/>
            <person name="Goldberg J."/>
            <person name="Young S."/>
            <person name="Zeng Q."/>
            <person name="Fellers J."/>
        </authorList>
    </citation>
    <scope>NUCLEOTIDE SEQUENCE [LARGE SCALE GENOMIC DNA]</scope>
    <source>
        <strain evidence="2">1-1 BBBD Race 1</strain>
    </source>
</reference>
<evidence type="ECO:0000313" key="2">
    <source>
        <dbReference type="EMBL" id="OAV89815.1"/>
    </source>
</evidence>
<organism evidence="2">
    <name type="scientific">Puccinia triticina (isolate 1-1 / race 1 (BBBD))</name>
    <name type="common">Brown leaf rust fungus</name>
    <dbReference type="NCBI Taxonomy" id="630390"/>
    <lineage>
        <taxon>Eukaryota</taxon>
        <taxon>Fungi</taxon>
        <taxon>Dikarya</taxon>
        <taxon>Basidiomycota</taxon>
        <taxon>Pucciniomycotina</taxon>
        <taxon>Pucciniomycetes</taxon>
        <taxon>Pucciniales</taxon>
        <taxon>Pucciniaceae</taxon>
        <taxon>Puccinia</taxon>
    </lineage>
</organism>
<name>A0A180GAX0_PUCT1</name>
<evidence type="ECO:0000256" key="1">
    <source>
        <dbReference type="SAM" id="SignalP"/>
    </source>
</evidence>
<gene>
    <name evidence="2" type="ORF">PTTG_28532</name>
</gene>
<evidence type="ECO:0000313" key="4">
    <source>
        <dbReference type="Proteomes" id="UP000005240"/>
    </source>
</evidence>
<accession>A0A180GAX0</accession>
<feature type="chain" id="PRO_5008109714" evidence="1">
    <location>
        <begin position="18"/>
        <end position="115"/>
    </location>
</feature>
<reference evidence="2" key="1">
    <citation type="submission" date="2009-11" db="EMBL/GenBank/DDBJ databases">
        <authorList>
            <consortium name="The Broad Institute Genome Sequencing Platform"/>
            <person name="Ward D."/>
            <person name="Feldgarden M."/>
            <person name="Earl A."/>
            <person name="Young S.K."/>
            <person name="Zeng Q."/>
            <person name="Koehrsen M."/>
            <person name="Alvarado L."/>
            <person name="Berlin A."/>
            <person name="Bochicchio J."/>
            <person name="Borenstein D."/>
            <person name="Chapman S.B."/>
            <person name="Chen Z."/>
            <person name="Engels R."/>
            <person name="Freedman E."/>
            <person name="Gellesch M."/>
            <person name="Goldberg J."/>
            <person name="Griggs A."/>
            <person name="Gujja S."/>
            <person name="Heilman E."/>
            <person name="Heiman D."/>
            <person name="Hepburn T."/>
            <person name="Howarth C."/>
            <person name="Jen D."/>
            <person name="Larson L."/>
            <person name="Lewis B."/>
            <person name="Mehta T."/>
            <person name="Park D."/>
            <person name="Pearson M."/>
            <person name="Roberts A."/>
            <person name="Saif S."/>
            <person name="Shea T."/>
            <person name="Shenoy N."/>
            <person name="Sisk P."/>
            <person name="Stolte C."/>
            <person name="Sykes S."/>
            <person name="Thomson T."/>
            <person name="Walk T."/>
            <person name="White J."/>
            <person name="Yandava C."/>
            <person name="Izard J."/>
            <person name="Baranova O.V."/>
            <person name="Blanton J.M."/>
            <person name="Tanner A.C."/>
            <person name="Dewhirst F.E."/>
            <person name="Haas B."/>
            <person name="Nusbaum C."/>
            <person name="Birren B."/>
        </authorList>
    </citation>
    <scope>NUCLEOTIDE SEQUENCE [LARGE SCALE GENOMIC DNA]</scope>
    <source>
        <strain evidence="2">1-1 BBBD Race 1</strain>
    </source>
</reference>
<reference evidence="3" key="4">
    <citation type="submission" date="2025-05" db="UniProtKB">
        <authorList>
            <consortium name="EnsemblFungi"/>
        </authorList>
    </citation>
    <scope>IDENTIFICATION</scope>
    <source>
        <strain evidence="3">isolate 1-1 / race 1 (BBBD)</strain>
    </source>
</reference>
<dbReference type="VEuPathDB" id="FungiDB:PTTG_28532"/>
<dbReference type="Proteomes" id="UP000005240">
    <property type="component" value="Unassembled WGS sequence"/>
</dbReference>
<feature type="signal peptide" evidence="1">
    <location>
        <begin position="1"/>
        <end position="17"/>
    </location>
</feature>
<reference evidence="3 4" key="3">
    <citation type="journal article" date="2017" name="G3 (Bethesda)">
        <title>Comparative analysis highlights variable genome content of wheat rusts and divergence of the mating loci.</title>
        <authorList>
            <person name="Cuomo C.A."/>
            <person name="Bakkeren G."/>
            <person name="Khalil H.B."/>
            <person name="Panwar V."/>
            <person name="Joly D."/>
            <person name="Linning R."/>
            <person name="Sakthikumar S."/>
            <person name="Song X."/>
            <person name="Adiconis X."/>
            <person name="Fan L."/>
            <person name="Goldberg J.M."/>
            <person name="Levin J.Z."/>
            <person name="Young S."/>
            <person name="Zeng Q."/>
            <person name="Anikster Y."/>
            <person name="Bruce M."/>
            <person name="Wang M."/>
            <person name="Yin C."/>
            <person name="McCallum B."/>
            <person name="Szabo L.J."/>
            <person name="Hulbert S."/>
            <person name="Chen X."/>
            <person name="Fellers J.P."/>
        </authorList>
    </citation>
    <scope>NUCLEOTIDE SEQUENCE</scope>
    <source>
        <strain evidence="4">Isolate 1-1 / race 1 (BBBD)</strain>
        <strain evidence="3">isolate 1-1 / race 1 (BBBD)</strain>
    </source>
</reference>
<dbReference type="EnsemblFungi" id="PTTG_28532-t43_1">
    <property type="protein sequence ID" value="PTTG_28532-t43_1-p1"/>
    <property type="gene ID" value="PTTG_28532"/>
</dbReference>
<dbReference type="EMBL" id="ADAS02000117">
    <property type="protein sequence ID" value="OAV89815.1"/>
    <property type="molecule type" value="Genomic_DNA"/>
</dbReference>
<dbReference type="AlphaFoldDB" id="A0A180GAX0"/>
<keyword evidence="4" id="KW-1185">Reference proteome</keyword>
<evidence type="ECO:0000313" key="3">
    <source>
        <dbReference type="EnsemblFungi" id="PTTG_28532-t43_1-p1"/>
    </source>
</evidence>
<proteinExistence type="predicted"/>